<comment type="caution">
    <text evidence="3">The sequence shown here is derived from an EMBL/GenBank/DDBJ whole genome shotgun (WGS) entry which is preliminary data.</text>
</comment>
<feature type="signal peptide" evidence="2">
    <location>
        <begin position="1"/>
        <end position="19"/>
    </location>
</feature>
<sequence>MRNILFLIFFFSFALSLHSQESILDGAEVAKFKEKVIAEAKKTKTIKADFIQLKHLDFLADDVKTSGKMAYKSPNLVKWEYTNPYKYSVIFKEDQLLINHGGTKSKVDIGSSKLFQKLNELIVNSVRGNMFSDADFEISFFESPQFYKAVFIPKDKKLVEYIASFELFFNKENAQVFEVKMVEPSKDFTQIIFKNRQLNVPIDDSVFSN</sequence>
<dbReference type="EMBL" id="JAHCTB010000002">
    <property type="protein sequence ID" value="MBT0607743.1"/>
    <property type="molecule type" value="Genomic_DNA"/>
</dbReference>
<dbReference type="SUPFAM" id="SSF89392">
    <property type="entry name" value="Prokaryotic lipoproteins and lipoprotein localization factors"/>
    <property type="match status" value="1"/>
</dbReference>
<feature type="chain" id="PRO_5045562276" evidence="2">
    <location>
        <begin position="20"/>
        <end position="209"/>
    </location>
</feature>
<dbReference type="RefSeq" id="WP_214112595.1">
    <property type="nucleotide sequence ID" value="NZ_JAHCTB010000002.1"/>
</dbReference>
<dbReference type="PANTHER" id="PTHR35869">
    <property type="entry name" value="OUTER-MEMBRANE LIPOPROTEIN CARRIER PROTEIN"/>
    <property type="match status" value="1"/>
</dbReference>
<dbReference type="Pfam" id="PF03548">
    <property type="entry name" value="LolA"/>
    <property type="match status" value="1"/>
</dbReference>
<keyword evidence="1 2" id="KW-0732">Signal</keyword>
<evidence type="ECO:0000313" key="3">
    <source>
        <dbReference type="EMBL" id="MBT0607743.1"/>
    </source>
</evidence>
<dbReference type="InterPro" id="IPR029046">
    <property type="entry name" value="LolA/LolB/LppX"/>
</dbReference>
<gene>
    <name evidence="3" type="ORF">KIV10_06070</name>
</gene>
<dbReference type="Gene3D" id="2.50.20.10">
    <property type="entry name" value="Lipoprotein localisation LolA/LolB/LppX"/>
    <property type="match status" value="1"/>
</dbReference>
<dbReference type="Proteomes" id="UP001297092">
    <property type="component" value="Unassembled WGS sequence"/>
</dbReference>
<proteinExistence type="predicted"/>
<dbReference type="CDD" id="cd16325">
    <property type="entry name" value="LolA"/>
    <property type="match status" value="1"/>
</dbReference>
<organism evidence="3 4">
    <name type="scientific">Aequorivita echinoideorum</name>
    <dbReference type="NCBI Taxonomy" id="1549647"/>
    <lineage>
        <taxon>Bacteria</taxon>
        <taxon>Pseudomonadati</taxon>
        <taxon>Bacteroidota</taxon>
        <taxon>Flavobacteriia</taxon>
        <taxon>Flavobacteriales</taxon>
        <taxon>Flavobacteriaceae</taxon>
        <taxon>Aequorivita</taxon>
    </lineage>
</organism>
<evidence type="ECO:0000256" key="2">
    <source>
        <dbReference type="SAM" id="SignalP"/>
    </source>
</evidence>
<evidence type="ECO:0000313" key="4">
    <source>
        <dbReference type="Proteomes" id="UP001297092"/>
    </source>
</evidence>
<dbReference type="PANTHER" id="PTHR35869:SF1">
    <property type="entry name" value="OUTER-MEMBRANE LIPOPROTEIN CARRIER PROTEIN"/>
    <property type="match status" value="1"/>
</dbReference>
<dbReference type="InterPro" id="IPR004564">
    <property type="entry name" value="OM_lipoprot_carrier_LolA-like"/>
</dbReference>
<protein>
    <submittedName>
        <fullName evidence="3">Outer membrane lipoprotein carrier protein LolA</fullName>
    </submittedName>
</protein>
<keyword evidence="4" id="KW-1185">Reference proteome</keyword>
<evidence type="ECO:0000256" key="1">
    <source>
        <dbReference type="ARBA" id="ARBA00022729"/>
    </source>
</evidence>
<reference evidence="3 4" key="1">
    <citation type="submission" date="2021-05" db="EMBL/GenBank/DDBJ databases">
        <title>Aequorivita echinoideorum JCM 30378 genome.</title>
        <authorList>
            <person name="Zhang H."/>
            <person name="Li C."/>
        </authorList>
    </citation>
    <scope>NUCLEOTIDE SEQUENCE [LARGE SCALE GENOMIC DNA]</scope>
    <source>
        <strain evidence="3 4">JCM30378</strain>
    </source>
</reference>
<keyword evidence="3" id="KW-0449">Lipoprotein</keyword>
<name>A0ABS5S434_9FLAO</name>
<accession>A0ABS5S434</accession>